<dbReference type="AlphaFoldDB" id="A0A2Z7D3E1"/>
<protein>
    <submittedName>
        <fullName evidence="3">Uncharacterized protein</fullName>
    </submittedName>
</protein>
<feature type="chain" id="PRO_5016263285" evidence="2">
    <location>
        <begin position="18"/>
        <end position="102"/>
    </location>
</feature>
<dbReference type="PANTHER" id="PTHR34558:SF9">
    <property type="entry name" value="F3L24.15 PROTEIN"/>
    <property type="match status" value="1"/>
</dbReference>
<feature type="signal peptide" evidence="2">
    <location>
        <begin position="1"/>
        <end position="17"/>
    </location>
</feature>
<accession>A0A2Z7D3E1</accession>
<dbReference type="EMBL" id="KQ990520">
    <property type="protein sequence ID" value="KZV53247.1"/>
    <property type="molecule type" value="Genomic_DNA"/>
</dbReference>
<dbReference type="OrthoDB" id="912360at2759"/>
<evidence type="ECO:0000313" key="4">
    <source>
        <dbReference type="Proteomes" id="UP000250235"/>
    </source>
</evidence>
<sequence length="102" mass="11048">MAGFCLYCLVLFSEIFTFVVRSSESRILTEASRFQAMAPYIMNADALLGPNPGGGAPGITHHSVGRSEAGGDVILVGFATALLVTVFCYIRITRTRKHTYES</sequence>
<evidence type="ECO:0000256" key="1">
    <source>
        <dbReference type="SAM" id="Phobius"/>
    </source>
</evidence>
<reference evidence="3 4" key="1">
    <citation type="journal article" date="2015" name="Proc. Natl. Acad. Sci. U.S.A.">
        <title>The resurrection genome of Boea hygrometrica: A blueprint for survival of dehydration.</title>
        <authorList>
            <person name="Xiao L."/>
            <person name="Yang G."/>
            <person name="Zhang L."/>
            <person name="Yang X."/>
            <person name="Zhao S."/>
            <person name="Ji Z."/>
            <person name="Zhou Q."/>
            <person name="Hu M."/>
            <person name="Wang Y."/>
            <person name="Chen M."/>
            <person name="Xu Y."/>
            <person name="Jin H."/>
            <person name="Xiao X."/>
            <person name="Hu G."/>
            <person name="Bao F."/>
            <person name="Hu Y."/>
            <person name="Wan P."/>
            <person name="Li L."/>
            <person name="Deng X."/>
            <person name="Kuang T."/>
            <person name="Xiang C."/>
            <person name="Zhu J.K."/>
            <person name="Oliver M.J."/>
            <person name="He Y."/>
        </authorList>
    </citation>
    <scope>NUCLEOTIDE SEQUENCE [LARGE SCALE GENOMIC DNA]</scope>
    <source>
        <strain evidence="4">cv. XS01</strain>
    </source>
</reference>
<keyword evidence="1" id="KW-0812">Transmembrane</keyword>
<keyword evidence="2" id="KW-0732">Signal</keyword>
<keyword evidence="1" id="KW-0472">Membrane</keyword>
<evidence type="ECO:0000313" key="3">
    <source>
        <dbReference type="EMBL" id="KZV53247.1"/>
    </source>
</evidence>
<feature type="transmembrane region" description="Helical" evidence="1">
    <location>
        <begin position="73"/>
        <end position="92"/>
    </location>
</feature>
<evidence type="ECO:0000256" key="2">
    <source>
        <dbReference type="SAM" id="SignalP"/>
    </source>
</evidence>
<keyword evidence="4" id="KW-1185">Reference proteome</keyword>
<dbReference type="Proteomes" id="UP000250235">
    <property type="component" value="Unassembled WGS sequence"/>
</dbReference>
<name>A0A2Z7D3E1_9LAMI</name>
<gene>
    <name evidence="3" type="ORF">F511_21504</name>
</gene>
<organism evidence="3 4">
    <name type="scientific">Dorcoceras hygrometricum</name>
    <dbReference type="NCBI Taxonomy" id="472368"/>
    <lineage>
        <taxon>Eukaryota</taxon>
        <taxon>Viridiplantae</taxon>
        <taxon>Streptophyta</taxon>
        <taxon>Embryophyta</taxon>
        <taxon>Tracheophyta</taxon>
        <taxon>Spermatophyta</taxon>
        <taxon>Magnoliopsida</taxon>
        <taxon>eudicotyledons</taxon>
        <taxon>Gunneridae</taxon>
        <taxon>Pentapetalae</taxon>
        <taxon>asterids</taxon>
        <taxon>lamiids</taxon>
        <taxon>Lamiales</taxon>
        <taxon>Gesneriaceae</taxon>
        <taxon>Didymocarpoideae</taxon>
        <taxon>Trichosporeae</taxon>
        <taxon>Loxocarpinae</taxon>
        <taxon>Dorcoceras</taxon>
    </lineage>
</organism>
<keyword evidence="1" id="KW-1133">Transmembrane helix</keyword>
<proteinExistence type="predicted"/>
<dbReference type="PANTHER" id="PTHR34558">
    <property type="entry name" value="EXPRESSED PROTEIN"/>
    <property type="match status" value="1"/>
</dbReference>